<dbReference type="OrthoDB" id="9766909at2"/>
<comment type="caution">
    <text evidence="4">The sequence shown here is derived from an EMBL/GenBank/DDBJ whole genome shotgun (WGS) entry which is preliminary data.</text>
</comment>
<name>A0A4U0SM87_9ACTN</name>
<evidence type="ECO:0000256" key="2">
    <source>
        <dbReference type="SAM" id="Phobius"/>
    </source>
</evidence>
<dbReference type="EMBL" id="SUMC01000010">
    <property type="protein sequence ID" value="TKA11040.1"/>
    <property type="molecule type" value="Genomic_DNA"/>
</dbReference>
<feature type="transmembrane region" description="Helical" evidence="2">
    <location>
        <begin position="47"/>
        <end position="67"/>
    </location>
</feature>
<dbReference type="SUPFAM" id="SSF53955">
    <property type="entry name" value="Lysozyme-like"/>
    <property type="match status" value="1"/>
</dbReference>
<dbReference type="Pfam" id="PF00912">
    <property type="entry name" value="Transgly"/>
    <property type="match status" value="1"/>
</dbReference>
<dbReference type="GO" id="GO:0008955">
    <property type="term" value="F:peptidoglycan glycosyltransferase activity"/>
    <property type="evidence" value="ECO:0007669"/>
    <property type="project" value="TreeGrafter"/>
</dbReference>
<sequence length="306" mass="31433">MPHSTNAPSTRADRLLGAAGLGTCLGALVIRGTEKLLGGAPFSTSESIAVIGATVVAAAAISECAAQRARLRSQRAGRWLWRGLIATGAALALLGTATGGLLALTPKAADAEARADAQTEAHQAEDLESAVPANVTAALLAAHGTRFYRAPGIDPTGLLQLARGSATGPGGSPTLEQQLARTLYTPGRAGPAAQIEQAALAVKLARTYPKPRLLRMYVNTAAFGHGCWGLPAAAAGYFHTTPDRLDWAQAALIAVLSQGPRTNDPFTHPGAAATHRNQILARLAATGHLTPAQARRSEAAPLTHRG</sequence>
<keyword evidence="2" id="KW-0472">Membrane</keyword>
<dbReference type="InterPro" id="IPR036950">
    <property type="entry name" value="PBP_transglycosylase"/>
</dbReference>
<keyword evidence="2" id="KW-1133">Transmembrane helix</keyword>
<gene>
    <name evidence="4" type="ORF">FCI23_13870</name>
</gene>
<proteinExistence type="predicted"/>
<feature type="transmembrane region" description="Helical" evidence="2">
    <location>
        <begin position="79"/>
        <end position="104"/>
    </location>
</feature>
<dbReference type="Gene3D" id="1.10.3810.10">
    <property type="entry name" value="Biosynthetic peptidoglycan transglycosylase-like"/>
    <property type="match status" value="1"/>
</dbReference>
<evidence type="ECO:0000256" key="1">
    <source>
        <dbReference type="ARBA" id="ARBA00022679"/>
    </source>
</evidence>
<dbReference type="RefSeq" id="WP_136723878.1">
    <property type="nucleotide sequence ID" value="NZ_SUMC01000010.1"/>
</dbReference>
<keyword evidence="2" id="KW-0812">Transmembrane</keyword>
<dbReference type="Proteomes" id="UP000305778">
    <property type="component" value="Unassembled WGS sequence"/>
</dbReference>
<evidence type="ECO:0000313" key="5">
    <source>
        <dbReference type="Proteomes" id="UP000305778"/>
    </source>
</evidence>
<protein>
    <recommendedName>
        <fullName evidence="3">Glycosyl transferase family 51 domain-containing protein</fullName>
    </recommendedName>
</protein>
<dbReference type="PANTHER" id="PTHR32282">
    <property type="entry name" value="BINDING PROTEIN TRANSPEPTIDASE, PUTATIVE-RELATED"/>
    <property type="match status" value="1"/>
</dbReference>
<dbReference type="InterPro" id="IPR023346">
    <property type="entry name" value="Lysozyme-like_dom_sf"/>
</dbReference>
<accession>A0A4U0SM87</accession>
<dbReference type="GO" id="GO:0009252">
    <property type="term" value="P:peptidoglycan biosynthetic process"/>
    <property type="evidence" value="ECO:0007669"/>
    <property type="project" value="TreeGrafter"/>
</dbReference>
<dbReference type="InterPro" id="IPR001264">
    <property type="entry name" value="Glyco_trans_51"/>
</dbReference>
<dbReference type="PANTHER" id="PTHR32282:SF33">
    <property type="entry name" value="PEPTIDOGLYCAN GLYCOSYLTRANSFERASE"/>
    <property type="match status" value="1"/>
</dbReference>
<feature type="domain" description="Glycosyl transferase family 51" evidence="3">
    <location>
        <begin position="129"/>
        <end position="283"/>
    </location>
</feature>
<dbReference type="InterPro" id="IPR050396">
    <property type="entry name" value="Glycosyltr_51/Transpeptidase"/>
</dbReference>
<reference evidence="4 5" key="1">
    <citation type="submission" date="2019-04" db="EMBL/GenBank/DDBJ databases">
        <title>Streptomyces oryziradicis sp. nov., a novel actinomycete isolated from rhizosphere soil of rice (Oryza sativa L.).</title>
        <authorList>
            <person name="Li C."/>
        </authorList>
    </citation>
    <scope>NUCLEOTIDE SEQUENCE [LARGE SCALE GENOMIC DNA]</scope>
    <source>
        <strain evidence="4 5">NEAU-C40</strain>
    </source>
</reference>
<evidence type="ECO:0000313" key="4">
    <source>
        <dbReference type="EMBL" id="TKA11040.1"/>
    </source>
</evidence>
<dbReference type="AlphaFoldDB" id="A0A4U0SM87"/>
<organism evidence="4 5">
    <name type="scientific">Actinacidiphila oryziradicis</name>
    <dbReference type="NCBI Taxonomy" id="2571141"/>
    <lineage>
        <taxon>Bacteria</taxon>
        <taxon>Bacillati</taxon>
        <taxon>Actinomycetota</taxon>
        <taxon>Actinomycetes</taxon>
        <taxon>Kitasatosporales</taxon>
        <taxon>Streptomycetaceae</taxon>
        <taxon>Actinacidiphila</taxon>
    </lineage>
</organism>
<dbReference type="GO" id="GO:0030288">
    <property type="term" value="C:outer membrane-bounded periplasmic space"/>
    <property type="evidence" value="ECO:0007669"/>
    <property type="project" value="TreeGrafter"/>
</dbReference>
<keyword evidence="5" id="KW-1185">Reference proteome</keyword>
<keyword evidence="1" id="KW-0808">Transferase</keyword>
<evidence type="ECO:0000259" key="3">
    <source>
        <dbReference type="Pfam" id="PF00912"/>
    </source>
</evidence>